<dbReference type="Proteomes" id="UP000006727">
    <property type="component" value="Chromosome 13"/>
</dbReference>
<reference evidence="2 4" key="1">
    <citation type="journal article" date="2008" name="Science">
        <title>The Physcomitrella genome reveals evolutionary insights into the conquest of land by plants.</title>
        <authorList>
            <person name="Rensing S."/>
            <person name="Lang D."/>
            <person name="Zimmer A."/>
            <person name="Terry A."/>
            <person name="Salamov A."/>
            <person name="Shapiro H."/>
            <person name="Nishiyama T."/>
            <person name="Perroud P.-F."/>
            <person name="Lindquist E."/>
            <person name="Kamisugi Y."/>
            <person name="Tanahashi T."/>
            <person name="Sakakibara K."/>
            <person name="Fujita T."/>
            <person name="Oishi K."/>
            <person name="Shin-I T."/>
            <person name="Kuroki Y."/>
            <person name="Toyoda A."/>
            <person name="Suzuki Y."/>
            <person name="Hashimoto A."/>
            <person name="Yamaguchi K."/>
            <person name="Sugano A."/>
            <person name="Kohara Y."/>
            <person name="Fujiyama A."/>
            <person name="Anterola A."/>
            <person name="Aoki S."/>
            <person name="Ashton N."/>
            <person name="Barbazuk W.B."/>
            <person name="Barker E."/>
            <person name="Bennetzen J."/>
            <person name="Bezanilla M."/>
            <person name="Blankenship R."/>
            <person name="Cho S.H."/>
            <person name="Dutcher S."/>
            <person name="Estelle M."/>
            <person name="Fawcett J.A."/>
            <person name="Gundlach H."/>
            <person name="Hanada K."/>
            <person name="Heyl A."/>
            <person name="Hicks K.A."/>
            <person name="Hugh J."/>
            <person name="Lohr M."/>
            <person name="Mayer K."/>
            <person name="Melkozernov A."/>
            <person name="Murata T."/>
            <person name="Nelson D."/>
            <person name="Pils B."/>
            <person name="Prigge M."/>
            <person name="Reiss B."/>
            <person name="Renner T."/>
            <person name="Rombauts S."/>
            <person name="Rushton P."/>
            <person name="Sanderfoot A."/>
            <person name="Schween G."/>
            <person name="Shiu S.-H."/>
            <person name="Stueber K."/>
            <person name="Theodoulou F.L."/>
            <person name="Tu H."/>
            <person name="Van de Peer Y."/>
            <person name="Verrier P.J."/>
            <person name="Waters E."/>
            <person name="Wood A."/>
            <person name="Yang L."/>
            <person name="Cove D."/>
            <person name="Cuming A."/>
            <person name="Hasebe M."/>
            <person name="Lucas S."/>
            <person name="Mishler D.B."/>
            <person name="Reski R."/>
            <person name="Grigoriev I."/>
            <person name="Quatrano R.S."/>
            <person name="Boore J.L."/>
        </authorList>
    </citation>
    <scope>NUCLEOTIDE SEQUENCE [LARGE SCALE GENOMIC DNA]</scope>
    <source>
        <strain evidence="3 4">cv. Gransden 2004</strain>
    </source>
</reference>
<evidence type="ECO:0000313" key="2">
    <source>
        <dbReference type="EMBL" id="PNR42800.1"/>
    </source>
</evidence>
<dbReference type="PANTHER" id="PTHR45023:SF4">
    <property type="entry name" value="GLYCINE-RICH PROTEIN-RELATED"/>
    <property type="match status" value="1"/>
</dbReference>
<evidence type="ECO:0000256" key="1">
    <source>
        <dbReference type="SAM" id="MobiDB-lite"/>
    </source>
</evidence>
<dbReference type="Gramene" id="Pp3c13_20500V3.1">
    <property type="protein sequence ID" value="PAC:32931049.CDS.1"/>
    <property type="gene ID" value="Pp3c13_20500"/>
</dbReference>
<dbReference type="AlphaFoldDB" id="A0A2K1JMM4"/>
<keyword evidence="4" id="KW-1185">Reference proteome</keyword>
<evidence type="ECO:0000313" key="3">
    <source>
        <dbReference type="EnsemblPlants" id="PAC:32931049.CDS.1"/>
    </source>
</evidence>
<reference evidence="3" key="3">
    <citation type="submission" date="2020-12" db="UniProtKB">
        <authorList>
            <consortium name="EnsemblPlants"/>
        </authorList>
    </citation>
    <scope>IDENTIFICATION</scope>
</reference>
<organism evidence="2">
    <name type="scientific">Physcomitrium patens</name>
    <name type="common">Spreading-leaved earth moss</name>
    <name type="synonym">Physcomitrella patens</name>
    <dbReference type="NCBI Taxonomy" id="3218"/>
    <lineage>
        <taxon>Eukaryota</taxon>
        <taxon>Viridiplantae</taxon>
        <taxon>Streptophyta</taxon>
        <taxon>Embryophyta</taxon>
        <taxon>Bryophyta</taxon>
        <taxon>Bryophytina</taxon>
        <taxon>Bryopsida</taxon>
        <taxon>Funariidae</taxon>
        <taxon>Funariales</taxon>
        <taxon>Funariaceae</taxon>
        <taxon>Physcomitrium</taxon>
    </lineage>
</organism>
<dbReference type="EMBL" id="ABEU02000013">
    <property type="protein sequence ID" value="PNR42800.1"/>
    <property type="molecule type" value="Genomic_DNA"/>
</dbReference>
<feature type="region of interest" description="Disordered" evidence="1">
    <location>
        <begin position="132"/>
        <end position="165"/>
    </location>
</feature>
<sequence length="246" mass="28391">MGCGKSWSSDEDMFLARSIVHVSHDPIVGADQKSSKFYYRVLQQFQVFVPDSNRTSDALCNRQKEIQSSCSKFAGHFAMSLADPKSGQHEDYYIEEALEIYVKIEKSSFKFCQIWEYLREHVPKFEHGLTPKANHSKRMGPDEDVVDLSSDEGQPTPLKHPMGTKKAKEIVQKNVDEDDELAGIQRSYMVEARRRNDLIEEQNRLALFSVDLTALDDTARQFHDLKRKIELEKLKQQVQEMGIYLN</sequence>
<accession>A0A2K1JMM4</accession>
<dbReference type="PaxDb" id="3218-PP1S223_25V6.1"/>
<gene>
    <name evidence="2" type="ORF">PHYPA_017630</name>
</gene>
<evidence type="ECO:0000313" key="4">
    <source>
        <dbReference type="Proteomes" id="UP000006727"/>
    </source>
</evidence>
<dbReference type="EnsemblPlants" id="Pp3c13_20500V3.1">
    <property type="protein sequence ID" value="PAC:32931049.CDS.1"/>
    <property type="gene ID" value="Pp3c13_20500"/>
</dbReference>
<dbReference type="STRING" id="3218.A0A2K1JMM4"/>
<name>A0A2K1JMM4_PHYPA</name>
<dbReference type="OMA" id="HEDYYIE"/>
<evidence type="ECO:0008006" key="5">
    <source>
        <dbReference type="Google" id="ProtNLM"/>
    </source>
</evidence>
<proteinExistence type="predicted"/>
<protein>
    <recommendedName>
        <fullName evidence="5">No apical meristem-associated C-terminal domain-containing protein</fullName>
    </recommendedName>
</protein>
<reference evidence="2 4" key="2">
    <citation type="journal article" date="2018" name="Plant J.">
        <title>The Physcomitrella patens chromosome-scale assembly reveals moss genome structure and evolution.</title>
        <authorList>
            <person name="Lang D."/>
            <person name="Ullrich K.K."/>
            <person name="Murat F."/>
            <person name="Fuchs J."/>
            <person name="Jenkins J."/>
            <person name="Haas F.B."/>
            <person name="Piednoel M."/>
            <person name="Gundlach H."/>
            <person name="Van Bel M."/>
            <person name="Meyberg R."/>
            <person name="Vives C."/>
            <person name="Morata J."/>
            <person name="Symeonidi A."/>
            <person name="Hiss M."/>
            <person name="Muchero W."/>
            <person name="Kamisugi Y."/>
            <person name="Saleh O."/>
            <person name="Blanc G."/>
            <person name="Decker E.L."/>
            <person name="van Gessel N."/>
            <person name="Grimwood J."/>
            <person name="Hayes R.D."/>
            <person name="Graham S.W."/>
            <person name="Gunter L.E."/>
            <person name="McDaniel S.F."/>
            <person name="Hoernstein S.N.W."/>
            <person name="Larsson A."/>
            <person name="Li F.W."/>
            <person name="Perroud P.F."/>
            <person name="Phillips J."/>
            <person name="Ranjan P."/>
            <person name="Rokshar D.S."/>
            <person name="Rothfels C.J."/>
            <person name="Schneider L."/>
            <person name="Shu S."/>
            <person name="Stevenson D.W."/>
            <person name="Thummler F."/>
            <person name="Tillich M."/>
            <person name="Villarreal Aguilar J.C."/>
            <person name="Widiez T."/>
            <person name="Wong G.K."/>
            <person name="Wymore A."/>
            <person name="Zhang Y."/>
            <person name="Zimmer A.D."/>
            <person name="Quatrano R.S."/>
            <person name="Mayer K.F.X."/>
            <person name="Goodstein D."/>
            <person name="Casacuberta J.M."/>
            <person name="Vandepoele K."/>
            <person name="Reski R."/>
            <person name="Cuming A.C."/>
            <person name="Tuskan G.A."/>
            <person name="Maumus F."/>
            <person name="Salse J."/>
            <person name="Schmutz J."/>
            <person name="Rensing S.A."/>
        </authorList>
    </citation>
    <scope>NUCLEOTIDE SEQUENCE [LARGE SCALE GENOMIC DNA]</scope>
    <source>
        <strain evidence="3 4">cv. Gransden 2004</strain>
    </source>
</reference>
<dbReference type="PANTHER" id="PTHR45023">
    <property type="match status" value="1"/>
</dbReference>
<dbReference type="InParanoid" id="A0A2K1JMM4"/>